<proteinExistence type="predicted"/>
<evidence type="ECO:0000256" key="1">
    <source>
        <dbReference type="SAM" id="Phobius"/>
    </source>
</evidence>
<keyword evidence="1" id="KW-1133">Transmembrane helix</keyword>
<dbReference type="Proteomes" id="UP000278475">
    <property type="component" value="Unassembled WGS sequence"/>
</dbReference>
<organism evidence="2 3">
    <name type="scientific">Thermoproteota archaeon</name>
    <dbReference type="NCBI Taxonomy" id="2056631"/>
    <lineage>
        <taxon>Archaea</taxon>
        <taxon>Thermoproteota</taxon>
    </lineage>
</organism>
<dbReference type="AlphaFoldDB" id="A0A497ELA7"/>
<protein>
    <submittedName>
        <fullName evidence="2">Uncharacterized protein</fullName>
    </submittedName>
</protein>
<gene>
    <name evidence="2" type="ORF">DRJ31_08695</name>
</gene>
<evidence type="ECO:0000313" key="3">
    <source>
        <dbReference type="Proteomes" id="UP000278475"/>
    </source>
</evidence>
<reference evidence="2 3" key="1">
    <citation type="submission" date="2018-06" db="EMBL/GenBank/DDBJ databases">
        <title>Extensive metabolic versatility and redundancy in microbially diverse, dynamic hydrothermal sediments.</title>
        <authorList>
            <person name="Dombrowski N."/>
            <person name="Teske A."/>
            <person name="Baker B.J."/>
        </authorList>
    </citation>
    <scope>NUCLEOTIDE SEQUENCE [LARGE SCALE GENOMIC DNA]</scope>
    <source>
        <strain evidence="2">B66_G16</strain>
    </source>
</reference>
<comment type="caution">
    <text evidence="2">The sequence shown here is derived from an EMBL/GenBank/DDBJ whole genome shotgun (WGS) entry which is preliminary data.</text>
</comment>
<keyword evidence="1" id="KW-0812">Transmembrane</keyword>
<feature type="transmembrane region" description="Helical" evidence="1">
    <location>
        <begin position="6"/>
        <end position="31"/>
    </location>
</feature>
<feature type="transmembrane region" description="Helical" evidence="1">
    <location>
        <begin position="138"/>
        <end position="162"/>
    </location>
</feature>
<dbReference type="EMBL" id="QMQV01000120">
    <property type="protein sequence ID" value="RLE47543.1"/>
    <property type="molecule type" value="Genomic_DNA"/>
</dbReference>
<sequence>MFGLGIWFWVYYCVGWAVIFICVAVYLWKLLKKPIANIIRRKGNLWQKVGFVRLKKTQEHFTFGDKTYIVDWDKVGWIDDRGREHLFYLEGEAEPLQLANPSFEFQKGSADKTDLVMTKNSIKQLIEATNPKSFENPYLVLALILLAIGCGIAIGLVLYPYVFPMPQPTAPSVQPPTVIPP</sequence>
<keyword evidence="1" id="KW-0472">Membrane</keyword>
<name>A0A497ELA7_9CREN</name>
<evidence type="ECO:0000313" key="2">
    <source>
        <dbReference type="EMBL" id="RLE47543.1"/>
    </source>
</evidence>
<accession>A0A497ELA7</accession>